<evidence type="ECO:0000313" key="7">
    <source>
        <dbReference type="Proteomes" id="UP001642260"/>
    </source>
</evidence>
<sequence length="503" mass="57139">MTKASLPVSAFTSGKSPSKAFRFEDDGFIRDVDCFVKTIATIKAKGARPDHIGSTIAHYASTRLPDLSHGVVRNHQQQSYSVTAYVMKKRYLVETLIGILPPEKDSVSCNFLLRLLKTANMVKAHPDYKAELEVRISWQLEQASLTELMIPSFSHTCGALFDVELVTRVVTNFARLYHEGFKSGASLVKVAKLVDSYLAEAAIDNNLSLIEFISLVKALPSHSRVTEDGLYHAMDTYLKAHPNMTKQERRRLCGLIGIKKLSKEASLHAAENPRLPMRTIIQILFSEQIKLSHGRHNNDIDYNVSSLSRNPSCSQVSEPSPGWRMSKRDMNIQQAEIRRLREGMEKLQIENEAMRRQLKKEKIGGRSSIGYTGGSKWYFRWKNFRFRKCFRSNVMEKIDGDEFGDNIEGEREKDFEYENQRPVLGDAIPSSGQVDNKAEPIVPIIPNQPMKRNQAGRSLRKTMNQLMAKLVDDDRKIYTASSSTQKIKDDNDKPPRPKLTESW</sequence>
<accession>A0ABC8LKZ2</accession>
<evidence type="ECO:0000313" key="6">
    <source>
        <dbReference type="EMBL" id="CAH8384086.1"/>
    </source>
</evidence>
<organism evidence="6 7">
    <name type="scientific">Eruca vesicaria subsp. sativa</name>
    <name type="common">Garden rocket</name>
    <name type="synonym">Eruca sativa</name>
    <dbReference type="NCBI Taxonomy" id="29727"/>
    <lineage>
        <taxon>Eukaryota</taxon>
        <taxon>Viridiplantae</taxon>
        <taxon>Streptophyta</taxon>
        <taxon>Embryophyta</taxon>
        <taxon>Tracheophyta</taxon>
        <taxon>Spermatophyta</taxon>
        <taxon>Magnoliopsida</taxon>
        <taxon>eudicotyledons</taxon>
        <taxon>Gunneridae</taxon>
        <taxon>Pentapetalae</taxon>
        <taxon>rosids</taxon>
        <taxon>malvids</taxon>
        <taxon>Brassicales</taxon>
        <taxon>Brassicaceae</taxon>
        <taxon>Brassiceae</taxon>
        <taxon>Eruca</taxon>
    </lineage>
</organism>
<dbReference type="AlphaFoldDB" id="A0ABC8LKZ2"/>
<evidence type="ECO:0000256" key="3">
    <source>
        <dbReference type="SAM" id="Coils"/>
    </source>
</evidence>
<evidence type="ECO:0000256" key="1">
    <source>
        <dbReference type="ARBA" id="ARBA00022786"/>
    </source>
</evidence>
<proteinExistence type="inferred from homology"/>
<keyword evidence="1" id="KW-0833">Ubl conjugation pathway</keyword>
<feature type="compositionally biased region" description="Basic and acidic residues" evidence="4">
    <location>
        <begin position="486"/>
        <end position="503"/>
    </location>
</feature>
<name>A0ABC8LKZ2_ERUVS</name>
<keyword evidence="7" id="KW-1185">Reference proteome</keyword>
<keyword evidence="3" id="KW-0175">Coiled coil</keyword>
<protein>
    <recommendedName>
        <fullName evidence="5">NPH3 domain-containing protein</fullName>
    </recommendedName>
</protein>
<dbReference type="Pfam" id="PF03000">
    <property type="entry name" value="NPH3"/>
    <property type="match status" value="1"/>
</dbReference>
<feature type="domain" description="NPH3" evidence="5">
    <location>
        <begin position="20"/>
        <end position="290"/>
    </location>
</feature>
<evidence type="ECO:0000256" key="2">
    <source>
        <dbReference type="PROSITE-ProRule" id="PRU00982"/>
    </source>
</evidence>
<dbReference type="PANTHER" id="PTHR32370">
    <property type="entry name" value="OS12G0117600 PROTEIN"/>
    <property type="match status" value="1"/>
</dbReference>
<dbReference type="InterPro" id="IPR043454">
    <property type="entry name" value="NPH3/RPT2-like"/>
</dbReference>
<dbReference type="EMBL" id="CAKOAT010599599">
    <property type="protein sequence ID" value="CAH8384086.1"/>
    <property type="molecule type" value="Genomic_DNA"/>
</dbReference>
<gene>
    <name evidence="6" type="ORF">ERUC_LOCUS36569</name>
</gene>
<comment type="similarity">
    <text evidence="2">Belongs to the NPH3 family.</text>
</comment>
<comment type="caution">
    <text evidence="6">The sequence shown here is derived from an EMBL/GenBank/DDBJ whole genome shotgun (WGS) entry which is preliminary data.</text>
</comment>
<dbReference type="Proteomes" id="UP001642260">
    <property type="component" value="Unassembled WGS sequence"/>
</dbReference>
<dbReference type="InterPro" id="IPR027356">
    <property type="entry name" value="NPH3_dom"/>
</dbReference>
<reference evidence="6 7" key="1">
    <citation type="submission" date="2022-03" db="EMBL/GenBank/DDBJ databases">
        <authorList>
            <person name="Macdonald S."/>
            <person name="Ahmed S."/>
            <person name="Newling K."/>
        </authorList>
    </citation>
    <scope>NUCLEOTIDE SEQUENCE [LARGE SCALE GENOMIC DNA]</scope>
</reference>
<feature type="coiled-coil region" evidence="3">
    <location>
        <begin position="330"/>
        <end position="364"/>
    </location>
</feature>
<dbReference type="PROSITE" id="PS51649">
    <property type="entry name" value="NPH3"/>
    <property type="match status" value="1"/>
</dbReference>
<evidence type="ECO:0000259" key="5">
    <source>
        <dbReference type="PROSITE" id="PS51649"/>
    </source>
</evidence>
<evidence type="ECO:0000256" key="4">
    <source>
        <dbReference type="SAM" id="MobiDB-lite"/>
    </source>
</evidence>
<feature type="region of interest" description="Disordered" evidence="4">
    <location>
        <begin position="477"/>
        <end position="503"/>
    </location>
</feature>